<evidence type="ECO:0000313" key="9">
    <source>
        <dbReference type="Proteomes" id="UP000623250"/>
    </source>
</evidence>
<evidence type="ECO:0000256" key="6">
    <source>
        <dbReference type="ARBA" id="ARBA00022840"/>
    </source>
</evidence>
<dbReference type="GO" id="GO:0009229">
    <property type="term" value="P:thiamine diphosphate biosynthetic process"/>
    <property type="evidence" value="ECO:0007669"/>
    <property type="project" value="UniProtKB-UniPathway"/>
</dbReference>
<dbReference type="PANTHER" id="PTHR20858">
    <property type="entry name" value="PHOSPHOMETHYLPYRIMIDINE KINASE"/>
    <property type="match status" value="1"/>
</dbReference>
<dbReference type="PANTHER" id="PTHR20858:SF17">
    <property type="entry name" value="HYDROXYMETHYLPYRIMIDINE_PHOSPHOMETHYLPYRIMIDINE KINASE THI20-RELATED"/>
    <property type="match status" value="1"/>
</dbReference>
<dbReference type="EC" id="2.7.1.49" evidence="2"/>
<evidence type="ECO:0000256" key="4">
    <source>
        <dbReference type="ARBA" id="ARBA00022741"/>
    </source>
</evidence>
<comment type="pathway">
    <text evidence="1">Cofactor biosynthesis; thiamine diphosphate biosynthesis.</text>
</comment>
<keyword evidence="4" id="KW-0547">Nucleotide-binding</keyword>
<dbReference type="SUPFAM" id="SSF53613">
    <property type="entry name" value="Ribokinase-like"/>
    <property type="match status" value="1"/>
</dbReference>
<accession>A0A8I1GJ94</accession>
<dbReference type="Gene3D" id="3.40.1190.20">
    <property type="match status" value="1"/>
</dbReference>
<dbReference type="GO" id="GO:0005524">
    <property type="term" value="F:ATP binding"/>
    <property type="evidence" value="ECO:0007669"/>
    <property type="project" value="UniProtKB-KW"/>
</dbReference>
<feature type="domain" description="Pyridoxamine kinase/Phosphomethylpyrimidine kinase" evidence="7">
    <location>
        <begin position="27"/>
        <end position="274"/>
    </location>
</feature>
<dbReference type="UniPathway" id="UPA00060">
    <property type="reaction ID" value="UER00138"/>
</dbReference>
<keyword evidence="3 8" id="KW-0808">Transferase</keyword>
<protein>
    <recommendedName>
        <fullName evidence="2">hydroxymethylpyrimidine kinase</fullName>
        <ecNumber evidence="2">2.7.1.49</ecNumber>
    </recommendedName>
</protein>
<dbReference type="CDD" id="cd01169">
    <property type="entry name" value="HMPP_kinase"/>
    <property type="match status" value="1"/>
</dbReference>
<evidence type="ECO:0000256" key="3">
    <source>
        <dbReference type="ARBA" id="ARBA00022679"/>
    </source>
</evidence>
<name>A0A8I1GJ94_9HYPH</name>
<sequence length="283" mass="28691">MSSAAMTADSTAATAKTPAALSIAGSDSSGGAGIQADLKTFAALGVYGATAITAITAQNTQGVTAVHLVPGDIVAAQIDAVFADLNVRAVKTGMLGGAEQIEATADRLRHWAGGVPMVVDPVMVSTSGARLLEPLAMRALIERLFPLADLITPNLAEAAALLDVSIARTDEEIAVQARRLHALGPRAVLIKGGHAGGATATDVLFDGAQVRRFIAPRVPTRNTHGTGCTLSSAIAAHLAQGLPLAAAVEAAKAYLQGALLAGDAFRIGDGAGPVAHFWKMPKI</sequence>
<gene>
    <name evidence="8" type="primary">thiD</name>
    <name evidence="8" type="ORF">JDN41_15860</name>
</gene>
<dbReference type="EMBL" id="JAEMUK010000084">
    <property type="protein sequence ID" value="MBJ7545030.1"/>
    <property type="molecule type" value="Genomic_DNA"/>
</dbReference>
<dbReference type="Proteomes" id="UP000623250">
    <property type="component" value="Unassembled WGS sequence"/>
</dbReference>
<dbReference type="AlphaFoldDB" id="A0A8I1GJ94"/>
<evidence type="ECO:0000256" key="2">
    <source>
        <dbReference type="ARBA" id="ARBA00012135"/>
    </source>
</evidence>
<organism evidence="8 9">
    <name type="scientific">Rhodomicrobium udaipurense</name>
    <dbReference type="NCBI Taxonomy" id="1202716"/>
    <lineage>
        <taxon>Bacteria</taxon>
        <taxon>Pseudomonadati</taxon>
        <taxon>Pseudomonadota</taxon>
        <taxon>Alphaproteobacteria</taxon>
        <taxon>Hyphomicrobiales</taxon>
        <taxon>Hyphomicrobiaceae</taxon>
        <taxon>Rhodomicrobium</taxon>
    </lineage>
</organism>
<keyword evidence="5 8" id="KW-0418">Kinase</keyword>
<evidence type="ECO:0000256" key="1">
    <source>
        <dbReference type="ARBA" id="ARBA00004948"/>
    </source>
</evidence>
<dbReference type="Pfam" id="PF08543">
    <property type="entry name" value="Phos_pyr_kin"/>
    <property type="match status" value="1"/>
</dbReference>
<dbReference type="GO" id="GO:0005829">
    <property type="term" value="C:cytosol"/>
    <property type="evidence" value="ECO:0007669"/>
    <property type="project" value="TreeGrafter"/>
</dbReference>
<evidence type="ECO:0000259" key="7">
    <source>
        <dbReference type="Pfam" id="PF08543"/>
    </source>
</evidence>
<proteinExistence type="predicted"/>
<dbReference type="NCBIfam" id="TIGR00097">
    <property type="entry name" value="HMP-P_kinase"/>
    <property type="match status" value="1"/>
</dbReference>
<evidence type="ECO:0000256" key="5">
    <source>
        <dbReference type="ARBA" id="ARBA00022777"/>
    </source>
</evidence>
<keyword evidence="9" id="KW-1185">Reference proteome</keyword>
<dbReference type="GO" id="GO:0008972">
    <property type="term" value="F:phosphomethylpyrimidine kinase activity"/>
    <property type="evidence" value="ECO:0007669"/>
    <property type="project" value="InterPro"/>
</dbReference>
<dbReference type="GO" id="GO:0008902">
    <property type="term" value="F:hydroxymethylpyrimidine kinase activity"/>
    <property type="evidence" value="ECO:0007669"/>
    <property type="project" value="UniProtKB-EC"/>
</dbReference>
<evidence type="ECO:0000313" key="8">
    <source>
        <dbReference type="EMBL" id="MBJ7545030.1"/>
    </source>
</evidence>
<comment type="caution">
    <text evidence="8">The sequence shown here is derived from an EMBL/GenBank/DDBJ whole genome shotgun (WGS) entry which is preliminary data.</text>
</comment>
<dbReference type="InterPro" id="IPR029056">
    <property type="entry name" value="Ribokinase-like"/>
</dbReference>
<dbReference type="GO" id="GO:0009228">
    <property type="term" value="P:thiamine biosynthetic process"/>
    <property type="evidence" value="ECO:0007669"/>
    <property type="project" value="InterPro"/>
</dbReference>
<reference evidence="8 9" key="1">
    <citation type="submission" date="2020-12" db="EMBL/GenBank/DDBJ databases">
        <title>Revised draft genomes of Rhodomicrobium vannielii ATCC 17100 and Rhodomicrobium udaipurense JA643.</title>
        <authorList>
            <person name="Conners E.M."/>
            <person name="Davenport E.J."/>
            <person name="Bose A."/>
        </authorList>
    </citation>
    <scope>NUCLEOTIDE SEQUENCE [LARGE SCALE GENOMIC DNA]</scope>
    <source>
        <strain evidence="8 9">JA643</strain>
    </source>
</reference>
<dbReference type="InterPro" id="IPR004399">
    <property type="entry name" value="HMP/HMP-P_kinase_dom"/>
</dbReference>
<dbReference type="InterPro" id="IPR013749">
    <property type="entry name" value="PM/HMP-P_kinase-1"/>
</dbReference>
<dbReference type="FunFam" id="3.40.1190.20:FF:000003">
    <property type="entry name" value="Phosphomethylpyrimidine kinase ThiD"/>
    <property type="match status" value="1"/>
</dbReference>
<keyword evidence="6" id="KW-0067">ATP-binding</keyword>